<evidence type="ECO:0000256" key="6">
    <source>
        <dbReference type="ARBA" id="ARBA00023136"/>
    </source>
</evidence>
<dbReference type="eggNOG" id="COG0471">
    <property type="taxonomic scope" value="Bacteria"/>
</dbReference>
<dbReference type="PANTHER" id="PTHR43652">
    <property type="entry name" value="BASIC AMINO ACID ANTIPORTER YFCC-RELATED"/>
    <property type="match status" value="1"/>
</dbReference>
<dbReference type="GO" id="GO:0008324">
    <property type="term" value="F:monoatomic cation transmembrane transporter activity"/>
    <property type="evidence" value="ECO:0007669"/>
    <property type="project" value="InterPro"/>
</dbReference>
<feature type="transmembrane region" description="Helical" evidence="7">
    <location>
        <begin position="446"/>
        <end position="466"/>
    </location>
</feature>
<name>A0A0A5I7K2_9BACI</name>
<evidence type="ECO:0000256" key="1">
    <source>
        <dbReference type="ARBA" id="ARBA00004141"/>
    </source>
</evidence>
<dbReference type="InterPro" id="IPR004680">
    <property type="entry name" value="Cit_transptr-like_dom"/>
</dbReference>
<dbReference type="Pfam" id="PF03600">
    <property type="entry name" value="CitMHS"/>
    <property type="match status" value="1"/>
</dbReference>
<dbReference type="GO" id="GO:0006813">
    <property type="term" value="P:potassium ion transport"/>
    <property type="evidence" value="ECO:0007669"/>
    <property type="project" value="InterPro"/>
</dbReference>
<evidence type="ECO:0000313" key="10">
    <source>
        <dbReference type="Proteomes" id="UP000030403"/>
    </source>
</evidence>
<evidence type="ECO:0000313" key="9">
    <source>
        <dbReference type="EMBL" id="KGX91817.1"/>
    </source>
</evidence>
<evidence type="ECO:0000256" key="7">
    <source>
        <dbReference type="SAM" id="Phobius"/>
    </source>
</evidence>
<dbReference type="PROSITE" id="PS51202">
    <property type="entry name" value="RCK_C"/>
    <property type="match status" value="2"/>
</dbReference>
<feature type="domain" description="RCK C-terminal" evidence="8">
    <location>
        <begin position="206"/>
        <end position="290"/>
    </location>
</feature>
<feature type="transmembrane region" description="Helical" evidence="7">
    <location>
        <begin position="401"/>
        <end position="434"/>
    </location>
</feature>
<feature type="transmembrane region" description="Helical" evidence="7">
    <location>
        <begin position="174"/>
        <end position="196"/>
    </location>
</feature>
<feature type="transmembrane region" description="Helical" evidence="7">
    <location>
        <begin position="135"/>
        <end position="154"/>
    </location>
</feature>
<dbReference type="EMBL" id="AVPF01000001">
    <property type="protein sequence ID" value="KGX91817.1"/>
    <property type="molecule type" value="Genomic_DNA"/>
</dbReference>
<dbReference type="RefSeq" id="WP_027445176.1">
    <property type="nucleotide sequence ID" value="NZ_AULJ01000001.1"/>
</dbReference>
<evidence type="ECO:0000256" key="4">
    <source>
        <dbReference type="ARBA" id="ARBA00022737"/>
    </source>
</evidence>
<feature type="transmembrane region" description="Helical" evidence="7">
    <location>
        <begin position="529"/>
        <end position="550"/>
    </location>
</feature>
<dbReference type="InterPro" id="IPR006037">
    <property type="entry name" value="RCK_C"/>
</dbReference>
<dbReference type="GO" id="GO:0005886">
    <property type="term" value="C:plasma membrane"/>
    <property type="evidence" value="ECO:0007669"/>
    <property type="project" value="TreeGrafter"/>
</dbReference>
<dbReference type="PANTHER" id="PTHR43652:SF2">
    <property type="entry name" value="BASIC AMINO ACID ANTIPORTER YFCC-RELATED"/>
    <property type="match status" value="1"/>
</dbReference>
<keyword evidence="10" id="KW-1185">Reference proteome</keyword>
<dbReference type="Pfam" id="PF02080">
    <property type="entry name" value="TrkA_C"/>
    <property type="match status" value="1"/>
</dbReference>
<comment type="subcellular location">
    <subcellularLocation>
        <location evidence="1">Membrane</location>
        <topology evidence="1">Multi-pass membrane protein</topology>
    </subcellularLocation>
</comment>
<feature type="transmembrane region" description="Helical" evidence="7">
    <location>
        <begin position="6"/>
        <end position="21"/>
    </location>
</feature>
<sequence length="591" mass="64769">MSSEMIIVMVTVLLMLIGLIFEITRPDLIVLGTLFLFILMGFVSPEQALAGFSNPGMLTIALLFIVAKVFENSGLIERYMKRFLEKSNTSTSALARIVVPISGVSAFLNNTPIVVTLTPIIQNWATKHNLSPSKFLIPLSYAAIMGGTVTLMGTSTNLVIHGLLLDFNTSGLSFFQLALVGIPVTLVGLLYLIFFAPKRLPNHPSLKARMNENTKDYLSELIVLSDFPYINRTVEDAGLRNLEGIYLIEIIRKAEKISPVTRKTLLQEGDRLIFTGKIGTMANLQKRKGLQFDTGTDLTLDDLKNGKTKLQEIVISHQSTLTGKTIKANRFRNVYDAAVIAVHRNNERVKGKVGDIAPKAGDVLLLIAGEEFEKKSNEQHDFYVTSHMDSQPFHESESKGWWALAILGVMILLVTFQVLSIFKAMALTVGLFLITNMITIKEAKSALQFQVLLLIASAIGIGNVIIETGTAKWMANQLISHLAPLGTLAILLAIYILTNIFTELITNNAAAVIMFPIAFEVAKDANIEPIGMAIMVAMAASASFLSPIGYQTNLIVYGPGGYKFKDYTLTGLPLTIIAMVITVGIVYFQFA</sequence>
<protein>
    <submittedName>
        <fullName evidence="9">Sulfur deprivation response regulator</fullName>
    </submittedName>
</protein>
<dbReference type="PROSITE" id="PS01271">
    <property type="entry name" value="NA_SULFATE"/>
    <property type="match status" value="1"/>
</dbReference>
<evidence type="ECO:0000259" key="8">
    <source>
        <dbReference type="PROSITE" id="PS51202"/>
    </source>
</evidence>
<keyword evidence="6 7" id="KW-0472">Membrane</keyword>
<dbReference type="AlphaFoldDB" id="A0A0A5I7K2"/>
<feature type="transmembrane region" description="Helical" evidence="7">
    <location>
        <begin position="504"/>
        <end position="522"/>
    </location>
</feature>
<keyword evidence="3 7" id="KW-0812">Transmembrane</keyword>
<keyword evidence="4" id="KW-0677">Repeat</keyword>
<keyword evidence="5 7" id="KW-1133">Transmembrane helix</keyword>
<evidence type="ECO:0000256" key="3">
    <source>
        <dbReference type="ARBA" id="ARBA00022692"/>
    </source>
</evidence>
<proteinExistence type="predicted"/>
<feature type="transmembrane region" description="Helical" evidence="7">
    <location>
        <begin position="570"/>
        <end position="590"/>
    </location>
</feature>
<gene>
    <name evidence="9" type="ORF">N783_00845</name>
</gene>
<dbReference type="InterPro" id="IPR051679">
    <property type="entry name" value="DASS-Related_Transporters"/>
</dbReference>
<dbReference type="InterPro" id="IPR031312">
    <property type="entry name" value="Na/sul_symport_CS"/>
</dbReference>
<feature type="transmembrane region" description="Helical" evidence="7">
    <location>
        <begin position="28"/>
        <end position="45"/>
    </location>
</feature>
<dbReference type="STRING" id="1385511.GCA_000425225_00087"/>
<evidence type="ECO:0000256" key="2">
    <source>
        <dbReference type="ARBA" id="ARBA00022448"/>
    </source>
</evidence>
<feature type="transmembrane region" description="Helical" evidence="7">
    <location>
        <begin position="478"/>
        <end position="498"/>
    </location>
</feature>
<feature type="transmembrane region" description="Helical" evidence="7">
    <location>
        <begin position="57"/>
        <end position="76"/>
    </location>
</feature>
<accession>A0A0A5I7K2</accession>
<keyword evidence="2" id="KW-0813">Transport</keyword>
<dbReference type="InterPro" id="IPR036721">
    <property type="entry name" value="RCK_C_sf"/>
</dbReference>
<reference evidence="9 10" key="1">
    <citation type="submission" date="2013-08" db="EMBL/GenBank/DDBJ databases">
        <authorList>
            <person name="Huang J."/>
            <person name="Wang G."/>
        </authorList>
    </citation>
    <scope>NUCLEOTIDE SEQUENCE [LARGE SCALE GENOMIC DNA]</scope>
    <source>
        <strain evidence="9 10">BH030004</strain>
    </source>
</reference>
<comment type="caution">
    <text evidence="9">The sequence shown here is derived from an EMBL/GenBank/DDBJ whole genome shotgun (WGS) entry which is preliminary data.</text>
</comment>
<dbReference type="SUPFAM" id="SSF116726">
    <property type="entry name" value="TrkA C-terminal domain-like"/>
    <property type="match status" value="2"/>
</dbReference>
<dbReference type="OrthoDB" id="9765532at2"/>
<feature type="domain" description="RCK C-terminal" evidence="8">
    <location>
        <begin position="298"/>
        <end position="382"/>
    </location>
</feature>
<organism evidence="9 10">
    <name type="scientific">Pontibacillus marinus BH030004 = DSM 16465</name>
    <dbReference type="NCBI Taxonomy" id="1385511"/>
    <lineage>
        <taxon>Bacteria</taxon>
        <taxon>Bacillati</taxon>
        <taxon>Bacillota</taxon>
        <taxon>Bacilli</taxon>
        <taxon>Bacillales</taxon>
        <taxon>Bacillaceae</taxon>
        <taxon>Pontibacillus</taxon>
    </lineage>
</organism>
<evidence type="ECO:0000256" key="5">
    <source>
        <dbReference type="ARBA" id="ARBA00022989"/>
    </source>
</evidence>
<dbReference type="Gene3D" id="3.30.70.1450">
    <property type="entry name" value="Regulator of K+ conductance, C-terminal domain"/>
    <property type="match status" value="2"/>
</dbReference>
<dbReference type="Proteomes" id="UP000030403">
    <property type="component" value="Unassembled WGS sequence"/>
</dbReference>
<dbReference type="eggNOG" id="COG0490">
    <property type="taxonomic scope" value="Bacteria"/>
</dbReference>